<evidence type="ECO:0000259" key="2">
    <source>
        <dbReference type="Pfam" id="PF04069"/>
    </source>
</evidence>
<evidence type="ECO:0000313" key="3">
    <source>
        <dbReference type="EMBL" id="NKX88455.1"/>
    </source>
</evidence>
<dbReference type="Pfam" id="PF04069">
    <property type="entry name" value="OpuAC"/>
    <property type="match status" value="1"/>
</dbReference>
<dbReference type="Gene3D" id="3.40.190.120">
    <property type="entry name" value="Osmoprotection protein (prox), domain 2"/>
    <property type="match status" value="1"/>
</dbReference>
<sequence>MVVRMGRILAAAVALAAAMVVASCADSEQQMAHGDCASDELIIGSADFPESETVATIYTEVLRINGFKVATKFDFGNREAYLPAVRRCVISLVPEYTGNLLRYLNKDATATTPAEVDTALSSALGEDLAIATPAPGQNSDAVVVTRATAQRWNLTTIADLAPHSAEATFAAKPEFADRPGGLPGLRENYGLDISAQNFVAIADEPETVRALTDGRVTAADIYTTSPAIIQNDLVVLTDPKNNFAAQNVVPLFHAAKKTDKAVAVLDAVSAELTTAELISLNTAVSGAAKIEPKAAALAWLTARGLDTPIA</sequence>
<dbReference type="EMBL" id="JAAXOM010000003">
    <property type="protein sequence ID" value="NKX88455.1"/>
    <property type="molecule type" value="Genomic_DNA"/>
</dbReference>
<keyword evidence="4" id="KW-1185">Reference proteome</keyword>
<feature type="signal peptide" evidence="1">
    <location>
        <begin position="1"/>
        <end position="25"/>
    </location>
</feature>
<dbReference type="CDD" id="cd13606">
    <property type="entry name" value="PBP2_ProX_like"/>
    <property type="match status" value="1"/>
</dbReference>
<organism evidence="3 4">
    <name type="scientific">Nocardia coubleae</name>
    <dbReference type="NCBI Taxonomy" id="356147"/>
    <lineage>
        <taxon>Bacteria</taxon>
        <taxon>Bacillati</taxon>
        <taxon>Actinomycetota</taxon>
        <taxon>Actinomycetes</taxon>
        <taxon>Mycobacteriales</taxon>
        <taxon>Nocardiaceae</taxon>
        <taxon>Nocardia</taxon>
    </lineage>
</organism>
<proteinExistence type="predicted"/>
<dbReference type="Proteomes" id="UP000572007">
    <property type="component" value="Unassembled WGS sequence"/>
</dbReference>
<dbReference type="SUPFAM" id="SSF53850">
    <property type="entry name" value="Periplasmic binding protein-like II"/>
    <property type="match status" value="1"/>
</dbReference>
<protein>
    <submittedName>
        <fullName evidence="3">ABC transporter substrate-binding protein</fullName>
    </submittedName>
</protein>
<feature type="domain" description="ABC-type glycine betaine transport system substrate-binding" evidence="2">
    <location>
        <begin position="40"/>
        <end position="301"/>
    </location>
</feature>
<keyword evidence="1" id="KW-0732">Signal</keyword>
<dbReference type="Gene3D" id="3.40.190.10">
    <property type="entry name" value="Periplasmic binding protein-like II"/>
    <property type="match status" value="1"/>
</dbReference>
<evidence type="ECO:0000313" key="4">
    <source>
        <dbReference type="Proteomes" id="UP000572007"/>
    </source>
</evidence>
<dbReference type="GO" id="GO:0022857">
    <property type="term" value="F:transmembrane transporter activity"/>
    <property type="evidence" value="ECO:0007669"/>
    <property type="project" value="InterPro"/>
</dbReference>
<comment type="caution">
    <text evidence="3">The sequence shown here is derived from an EMBL/GenBank/DDBJ whole genome shotgun (WGS) entry which is preliminary data.</text>
</comment>
<gene>
    <name evidence="3" type="ORF">HGA10_14180</name>
</gene>
<name>A0A846W5V4_9NOCA</name>
<dbReference type="InterPro" id="IPR007210">
    <property type="entry name" value="ABC_Gly_betaine_transp_sub-bd"/>
</dbReference>
<reference evidence="3 4" key="1">
    <citation type="submission" date="2020-04" db="EMBL/GenBank/DDBJ databases">
        <title>MicrobeNet Type strains.</title>
        <authorList>
            <person name="Nicholson A.C."/>
        </authorList>
    </citation>
    <scope>NUCLEOTIDE SEQUENCE [LARGE SCALE GENOMIC DNA]</scope>
    <source>
        <strain evidence="3 4">DSM 44960</strain>
    </source>
</reference>
<dbReference type="PROSITE" id="PS51257">
    <property type="entry name" value="PROKAR_LIPOPROTEIN"/>
    <property type="match status" value="1"/>
</dbReference>
<feature type="chain" id="PRO_5032913462" evidence="1">
    <location>
        <begin position="26"/>
        <end position="310"/>
    </location>
</feature>
<evidence type="ECO:0000256" key="1">
    <source>
        <dbReference type="SAM" id="SignalP"/>
    </source>
</evidence>
<dbReference type="GO" id="GO:0043190">
    <property type="term" value="C:ATP-binding cassette (ABC) transporter complex"/>
    <property type="evidence" value="ECO:0007669"/>
    <property type="project" value="InterPro"/>
</dbReference>
<accession>A0A846W5V4</accession>
<dbReference type="AlphaFoldDB" id="A0A846W5V4"/>